<sequence length="195" mass="20453">MSAMSQLLNEQRQFQRSGDTYPRKGVISSYDKSSYSVKVTIQPEGLETGWIQLDALGVGNGWGVVVGPQIGDEVEVSFDNGDPNLGSITGRYFNDTNTPPPVPSGETWIVHSSGSTLKFNNDGTVSLHSGVAINYNAPQHNFSGGPVTMDHTLTVTDTTGIVVTGGDVKADTISLKTHRTSGVTTGGGTSGVPVP</sequence>
<protein>
    <submittedName>
        <fullName evidence="3">Phage baseplate protein</fullName>
    </submittedName>
</protein>
<dbReference type="Pfam" id="PF04717">
    <property type="entry name" value="Phage_base_V"/>
    <property type="match status" value="1"/>
</dbReference>
<dbReference type="Gene3D" id="2.40.50.230">
    <property type="entry name" value="Gp5 N-terminal domain"/>
    <property type="match status" value="1"/>
</dbReference>
<dbReference type="InterPro" id="IPR037026">
    <property type="entry name" value="Vgr_OB-fold_dom_sf"/>
</dbReference>
<dbReference type="AlphaFoldDB" id="A0A4P6G5E4"/>
<dbReference type="SUPFAM" id="SSF69255">
    <property type="entry name" value="gp5 N-terminal domain-like"/>
    <property type="match status" value="1"/>
</dbReference>
<dbReference type="EMBL" id="CP024767">
    <property type="protein sequence ID" value="QAY85406.1"/>
    <property type="molecule type" value="Genomic_DNA"/>
</dbReference>
<accession>A0A4P6G5E4</accession>
<dbReference type="Proteomes" id="UP000291121">
    <property type="component" value="Chromosome"/>
</dbReference>
<evidence type="ECO:0000256" key="1">
    <source>
        <dbReference type="SAM" id="MobiDB-lite"/>
    </source>
</evidence>
<evidence type="ECO:0000313" key="3">
    <source>
        <dbReference type="EMBL" id="QAY85406.1"/>
    </source>
</evidence>
<name>A0A4P6G5E4_9PSED</name>
<keyword evidence="4" id="KW-1185">Reference proteome</keyword>
<proteinExistence type="predicted"/>
<reference evidence="3 4" key="1">
    <citation type="submission" date="2017-11" db="EMBL/GenBank/DDBJ databases">
        <title>Genome sequence of Pseudomonas arsenicoxydans ACM1.</title>
        <authorList>
            <person name="Nascimento F.X."/>
        </authorList>
    </citation>
    <scope>NUCLEOTIDE SEQUENCE [LARGE SCALE GENOMIC DNA]</scope>
    <source>
        <strain evidence="3 4">ACM1</strain>
    </source>
</reference>
<feature type="domain" description="Gp5/Type VI secretion system Vgr protein OB-fold" evidence="2">
    <location>
        <begin position="24"/>
        <end position="92"/>
    </location>
</feature>
<dbReference type="InterPro" id="IPR006531">
    <property type="entry name" value="Gp5/Vgr_OB"/>
</dbReference>
<feature type="compositionally biased region" description="Polar residues" evidence="1">
    <location>
        <begin position="1"/>
        <end position="18"/>
    </location>
</feature>
<feature type="region of interest" description="Disordered" evidence="1">
    <location>
        <begin position="1"/>
        <end position="21"/>
    </location>
</feature>
<evidence type="ECO:0000259" key="2">
    <source>
        <dbReference type="Pfam" id="PF04717"/>
    </source>
</evidence>
<evidence type="ECO:0000313" key="4">
    <source>
        <dbReference type="Proteomes" id="UP000291121"/>
    </source>
</evidence>
<organism evidence="3 4">
    <name type="scientific">Pseudomonas arsenicoxydans</name>
    <dbReference type="NCBI Taxonomy" id="702115"/>
    <lineage>
        <taxon>Bacteria</taxon>
        <taxon>Pseudomonadati</taxon>
        <taxon>Pseudomonadota</taxon>
        <taxon>Gammaproteobacteria</taxon>
        <taxon>Pseudomonadales</taxon>
        <taxon>Pseudomonadaceae</taxon>
        <taxon>Pseudomonas</taxon>
    </lineage>
</organism>
<gene>
    <name evidence="3" type="ORF">CUN61_16015</name>
</gene>